<dbReference type="Proteomes" id="UP000499080">
    <property type="component" value="Unassembled WGS sequence"/>
</dbReference>
<dbReference type="EMBL" id="BGPR01006379">
    <property type="protein sequence ID" value="GBN18452.1"/>
    <property type="molecule type" value="Genomic_DNA"/>
</dbReference>
<dbReference type="AlphaFoldDB" id="A0A4Y2LV95"/>
<dbReference type="OrthoDB" id="8329712at2759"/>
<comment type="caution">
    <text evidence="1">The sequence shown here is derived from an EMBL/GenBank/DDBJ whole genome shotgun (WGS) entry which is preliminary data.</text>
</comment>
<reference evidence="1 2" key="1">
    <citation type="journal article" date="2019" name="Sci. Rep.">
        <title>Orb-weaving spider Araneus ventricosus genome elucidates the spidroin gene catalogue.</title>
        <authorList>
            <person name="Kono N."/>
            <person name="Nakamura H."/>
            <person name="Ohtoshi R."/>
            <person name="Moran D.A.P."/>
            <person name="Shinohara A."/>
            <person name="Yoshida Y."/>
            <person name="Fujiwara M."/>
            <person name="Mori M."/>
            <person name="Tomita M."/>
            <person name="Arakawa K."/>
        </authorList>
    </citation>
    <scope>NUCLEOTIDE SEQUENCE [LARGE SCALE GENOMIC DNA]</scope>
</reference>
<name>A0A4Y2LV95_ARAVE</name>
<protein>
    <submittedName>
        <fullName evidence="1">Uncharacterized protein</fullName>
    </submittedName>
</protein>
<accession>A0A4Y2LV95</accession>
<sequence>MEEYLLKKIYVYRKSYHHYQKVTVSLTITKICLSSLGLSAFVMAPLASLSLSDGIVEAIDKVLNILERKEEYKQSYKFYKQLLNSFKSKAISEEEVYRRKDDFIENLVYLPREKYMKQTQLNGYKYVNK</sequence>
<evidence type="ECO:0000313" key="1">
    <source>
        <dbReference type="EMBL" id="GBN18452.1"/>
    </source>
</evidence>
<organism evidence="1 2">
    <name type="scientific">Araneus ventricosus</name>
    <name type="common">Orbweaver spider</name>
    <name type="synonym">Epeira ventricosa</name>
    <dbReference type="NCBI Taxonomy" id="182803"/>
    <lineage>
        <taxon>Eukaryota</taxon>
        <taxon>Metazoa</taxon>
        <taxon>Ecdysozoa</taxon>
        <taxon>Arthropoda</taxon>
        <taxon>Chelicerata</taxon>
        <taxon>Arachnida</taxon>
        <taxon>Araneae</taxon>
        <taxon>Araneomorphae</taxon>
        <taxon>Entelegynae</taxon>
        <taxon>Araneoidea</taxon>
        <taxon>Araneidae</taxon>
        <taxon>Araneus</taxon>
    </lineage>
</organism>
<proteinExistence type="predicted"/>
<gene>
    <name evidence="1" type="ORF">AVEN_78478_1</name>
</gene>
<evidence type="ECO:0000313" key="2">
    <source>
        <dbReference type="Proteomes" id="UP000499080"/>
    </source>
</evidence>
<keyword evidence="2" id="KW-1185">Reference proteome</keyword>